<sequence>MSTITTVTLTYNEEKNIAECLESVKDIADRMIVLDGCSKDSTVELAKCCGAEVYQKDCGYFDRFQFGMDSITFDSNWILFIDADERLTKESRSELKSLCDQHVASNVNGIVVKYRIEFMGKSLKYGASTLRKLRVFRPKTAFMEDILLDQHIRLISGEMVYMNSYLLHKDYKGLVNWSQKHVQYAEWASNDFAQKKEDAKAIELSGLERSAKIKRILKYRVYYKLPSGLRAWMYYIYRYYFRLGFLDGKEGKLYAYFHAYWYRYLVDAMLFEKSKGDK</sequence>
<evidence type="ECO:0000313" key="3">
    <source>
        <dbReference type="Proteomes" id="UP000657006"/>
    </source>
</evidence>
<dbReference type="PANTHER" id="PTHR43630">
    <property type="entry name" value="POLY-BETA-1,6-N-ACETYL-D-GLUCOSAMINE SYNTHASE"/>
    <property type="match status" value="1"/>
</dbReference>
<dbReference type="EMBL" id="JACRSQ010000005">
    <property type="protein sequence ID" value="MBC8542914.1"/>
    <property type="molecule type" value="Genomic_DNA"/>
</dbReference>
<name>A0A926I080_9FIRM</name>
<dbReference type="CDD" id="cd02511">
    <property type="entry name" value="Beta4Glucosyltransferase"/>
    <property type="match status" value="1"/>
</dbReference>
<evidence type="ECO:0000259" key="1">
    <source>
        <dbReference type="Pfam" id="PF00535"/>
    </source>
</evidence>
<evidence type="ECO:0000313" key="2">
    <source>
        <dbReference type="EMBL" id="MBC8542914.1"/>
    </source>
</evidence>
<dbReference type="PANTHER" id="PTHR43630:SF2">
    <property type="entry name" value="GLYCOSYLTRANSFERASE"/>
    <property type="match status" value="1"/>
</dbReference>
<dbReference type="Proteomes" id="UP000657006">
    <property type="component" value="Unassembled WGS sequence"/>
</dbReference>
<dbReference type="InterPro" id="IPR029044">
    <property type="entry name" value="Nucleotide-diphossugar_trans"/>
</dbReference>
<feature type="domain" description="Glycosyltransferase 2-like" evidence="1">
    <location>
        <begin position="7"/>
        <end position="139"/>
    </location>
</feature>
<dbReference type="Gene3D" id="3.90.550.10">
    <property type="entry name" value="Spore Coat Polysaccharide Biosynthesis Protein SpsA, Chain A"/>
    <property type="match status" value="1"/>
</dbReference>
<dbReference type="SUPFAM" id="SSF53448">
    <property type="entry name" value="Nucleotide-diphospho-sugar transferases"/>
    <property type="match status" value="1"/>
</dbReference>
<dbReference type="InterPro" id="IPR001173">
    <property type="entry name" value="Glyco_trans_2-like"/>
</dbReference>
<proteinExistence type="predicted"/>
<comment type="caution">
    <text evidence="2">The sequence shown here is derived from an EMBL/GenBank/DDBJ whole genome shotgun (WGS) entry which is preliminary data.</text>
</comment>
<reference evidence="2" key="1">
    <citation type="submission" date="2020-08" db="EMBL/GenBank/DDBJ databases">
        <title>Genome public.</title>
        <authorList>
            <person name="Liu C."/>
            <person name="Sun Q."/>
        </authorList>
    </citation>
    <scope>NUCLEOTIDE SEQUENCE</scope>
    <source>
        <strain evidence="2">NSJ-32</strain>
    </source>
</reference>
<dbReference type="RefSeq" id="WP_177719703.1">
    <property type="nucleotide sequence ID" value="NZ_JACRSQ010000005.1"/>
</dbReference>
<dbReference type="AlphaFoldDB" id="A0A926I080"/>
<protein>
    <submittedName>
        <fullName evidence="2">Glycosyltransferase family 2 protein</fullName>
    </submittedName>
</protein>
<accession>A0A926I080</accession>
<organism evidence="2 3">
    <name type="scientific">Bianquea renquensis</name>
    <dbReference type="NCBI Taxonomy" id="2763661"/>
    <lineage>
        <taxon>Bacteria</taxon>
        <taxon>Bacillati</taxon>
        <taxon>Bacillota</taxon>
        <taxon>Clostridia</taxon>
        <taxon>Eubacteriales</taxon>
        <taxon>Bianqueaceae</taxon>
        <taxon>Bianquea</taxon>
    </lineage>
</organism>
<keyword evidence="3" id="KW-1185">Reference proteome</keyword>
<dbReference type="Pfam" id="PF00535">
    <property type="entry name" value="Glycos_transf_2"/>
    <property type="match status" value="1"/>
</dbReference>
<gene>
    <name evidence="2" type="ORF">H8730_05080</name>
</gene>